<dbReference type="AlphaFoldDB" id="A0AAN6GCR8"/>
<dbReference type="Pfam" id="PF07426">
    <property type="entry name" value="Dynactin_p22"/>
    <property type="match status" value="1"/>
</dbReference>
<evidence type="ECO:0000256" key="2">
    <source>
        <dbReference type="SAM" id="MobiDB-lite"/>
    </source>
</evidence>
<name>A0AAN6GCR8_9BASI</name>
<protein>
    <submittedName>
        <fullName evidence="3">Uncharacterized protein</fullName>
    </submittedName>
</protein>
<dbReference type="EMBL" id="JAPDMQ010000121">
    <property type="protein sequence ID" value="KAK0534185.1"/>
    <property type="molecule type" value="Genomic_DNA"/>
</dbReference>
<dbReference type="Proteomes" id="UP001176521">
    <property type="component" value="Unassembled WGS sequence"/>
</dbReference>
<keyword evidence="1" id="KW-0175">Coiled coil</keyword>
<sequence length="264" mass="28794">MPAIDPSLALELRVRLLEILVGGSSDQPFQHPSSETATPLLSHGHLASVPSVRTLSARSAKVTQILHATVKENGSLASFVRAYDKNFPFLTPGFALNEPGSNPCEDDLRESGLEVDSAKAQRGDGVESGKSDAELDTGEQHQLPLSALALPPQAQAALLLEVEPELRALERQLAECEVLEQRGTAGPGKLGDAQTLGPQLKSAWEQHEKRKTEIEQLERQLSDFFQEYTSYTDAASQVFIAWDDMLTGLELRVSKAEKERLEDA</sequence>
<organism evidence="3 4">
    <name type="scientific">Tilletia horrida</name>
    <dbReference type="NCBI Taxonomy" id="155126"/>
    <lineage>
        <taxon>Eukaryota</taxon>
        <taxon>Fungi</taxon>
        <taxon>Dikarya</taxon>
        <taxon>Basidiomycota</taxon>
        <taxon>Ustilaginomycotina</taxon>
        <taxon>Exobasidiomycetes</taxon>
        <taxon>Tilletiales</taxon>
        <taxon>Tilletiaceae</taxon>
        <taxon>Tilletia</taxon>
    </lineage>
</organism>
<proteinExistence type="predicted"/>
<reference evidence="3" key="1">
    <citation type="journal article" date="2023" name="PhytoFront">
        <title>Draft Genome Resources of Seven Strains of Tilletia horrida, Causal Agent of Kernel Smut of Rice.</title>
        <authorList>
            <person name="Khanal S."/>
            <person name="Antony Babu S."/>
            <person name="Zhou X.G."/>
        </authorList>
    </citation>
    <scope>NUCLEOTIDE SEQUENCE</scope>
    <source>
        <strain evidence="3">TX3</strain>
    </source>
</reference>
<gene>
    <name evidence="3" type="ORF">OC842_002718</name>
</gene>
<keyword evidence="4" id="KW-1185">Reference proteome</keyword>
<feature type="region of interest" description="Disordered" evidence="2">
    <location>
        <begin position="98"/>
        <end position="136"/>
    </location>
</feature>
<comment type="caution">
    <text evidence="3">The sequence shown here is derived from an EMBL/GenBank/DDBJ whole genome shotgun (WGS) entry which is preliminary data.</text>
</comment>
<feature type="compositionally biased region" description="Basic and acidic residues" evidence="2">
    <location>
        <begin position="109"/>
        <end position="133"/>
    </location>
</feature>
<dbReference type="InterPro" id="IPR009991">
    <property type="entry name" value="DCTN3"/>
</dbReference>
<evidence type="ECO:0000313" key="3">
    <source>
        <dbReference type="EMBL" id="KAK0534185.1"/>
    </source>
</evidence>
<dbReference type="GO" id="GO:0005869">
    <property type="term" value="C:dynactin complex"/>
    <property type="evidence" value="ECO:0007669"/>
    <property type="project" value="InterPro"/>
</dbReference>
<accession>A0AAN6GCR8</accession>
<feature type="coiled-coil region" evidence="1">
    <location>
        <begin position="207"/>
        <end position="234"/>
    </location>
</feature>
<dbReference type="GO" id="GO:0061640">
    <property type="term" value="P:cytoskeleton-dependent cytokinesis"/>
    <property type="evidence" value="ECO:0007669"/>
    <property type="project" value="InterPro"/>
</dbReference>
<evidence type="ECO:0000313" key="4">
    <source>
        <dbReference type="Proteomes" id="UP001176521"/>
    </source>
</evidence>
<evidence type="ECO:0000256" key="1">
    <source>
        <dbReference type="SAM" id="Coils"/>
    </source>
</evidence>